<keyword evidence="3" id="KW-1185">Reference proteome</keyword>
<accession>A0A3T1CXA9</accession>
<dbReference type="EMBL" id="AP018495">
    <property type="protein sequence ID" value="BBI30470.1"/>
    <property type="molecule type" value="Genomic_DNA"/>
</dbReference>
<evidence type="ECO:0000313" key="3">
    <source>
        <dbReference type="Proteomes" id="UP001161669"/>
    </source>
</evidence>
<dbReference type="InterPro" id="IPR025475">
    <property type="entry name" value="DUF4326"/>
</dbReference>
<dbReference type="Pfam" id="PF14216">
    <property type="entry name" value="DUF4326"/>
    <property type="match status" value="1"/>
</dbReference>
<dbReference type="Proteomes" id="UP001161669">
    <property type="component" value="Segment"/>
</dbReference>
<organism evidence="2 3">
    <name type="scientific">Acanthamoeba castellanii medusavirus J1</name>
    <dbReference type="NCBI Taxonomy" id="3114988"/>
    <lineage>
        <taxon>Viruses</taxon>
        <taxon>Varidnaviria</taxon>
        <taxon>Bamfordvirae</taxon>
        <taxon>Nucleocytoviricota</taxon>
        <taxon>Megaviricetes</taxon>
        <taxon>Mamonoviridae</taxon>
        <taxon>Medusavirus</taxon>
        <taxon>Medusavirus medusae</taxon>
    </lineage>
</organism>
<evidence type="ECO:0000259" key="1">
    <source>
        <dbReference type="Pfam" id="PF14216"/>
    </source>
</evidence>
<name>A0A3T1CXA9_9VIRU</name>
<protein>
    <submittedName>
        <fullName evidence="2">DUF4326 domain-containing protein</fullName>
    </submittedName>
</protein>
<dbReference type="KEGG" id="vg:80540822"/>
<proteinExistence type="predicted"/>
<sequence>MDNFLVKRERDAGAEQHAAKKTRYELPKVVRITHANKDDPNLVYIGREWNKGGYDLKESKWHNPFFLKKDATPAERQKCLDEFRSHITSKYGCGKYLMRALPELAGKTLGCWCAPLPCHGDVLVDLLRNYQPPPVKPPYFRVVEGNTSRIRFRVKVDFETIGKAEPFDPANPMHSEVLDEAELENYVANDILNVDWQFAPFNPTFSWNYPDLDVECDLPPTPEGAKKMEDNIKMLKFMSLEKGAYMADMKRTRDGKVIAVEIHVVGKRL</sequence>
<feature type="domain" description="DUF4326" evidence="1">
    <location>
        <begin position="37"/>
        <end position="124"/>
    </location>
</feature>
<evidence type="ECO:0000313" key="2">
    <source>
        <dbReference type="EMBL" id="BBI30470.1"/>
    </source>
</evidence>
<reference evidence="3" key="1">
    <citation type="journal article" date="2019" name="J. Virol.">
        <title>Medusavirus, a novel large DNA virus discovered from hot spring water.</title>
        <authorList>
            <person name="Yoshikawa G."/>
            <person name="Blanc-Mathieu R."/>
            <person name="Song C."/>
            <person name="Kayama Y."/>
            <person name="Mochizuki T."/>
            <person name="Murata K."/>
            <person name="Ogata H."/>
            <person name="Takemura M."/>
        </authorList>
    </citation>
    <scope>NUCLEOTIDE SEQUENCE [LARGE SCALE GENOMIC DNA]</scope>
</reference>